<dbReference type="EMBL" id="MU001634">
    <property type="protein sequence ID" value="KAF2484392.1"/>
    <property type="molecule type" value="Genomic_DNA"/>
</dbReference>
<keyword evidence="3" id="KW-1185">Reference proteome</keyword>
<organism evidence="2 3">
    <name type="scientific">Neohortaea acidophila</name>
    <dbReference type="NCBI Taxonomy" id="245834"/>
    <lineage>
        <taxon>Eukaryota</taxon>
        <taxon>Fungi</taxon>
        <taxon>Dikarya</taxon>
        <taxon>Ascomycota</taxon>
        <taxon>Pezizomycotina</taxon>
        <taxon>Dothideomycetes</taxon>
        <taxon>Dothideomycetidae</taxon>
        <taxon>Mycosphaerellales</taxon>
        <taxon>Teratosphaeriaceae</taxon>
        <taxon>Neohortaea</taxon>
    </lineage>
</organism>
<feature type="region of interest" description="Disordered" evidence="1">
    <location>
        <begin position="1"/>
        <end position="84"/>
    </location>
</feature>
<name>A0A6A6PWH1_9PEZI</name>
<evidence type="ECO:0000256" key="1">
    <source>
        <dbReference type="SAM" id="MobiDB-lite"/>
    </source>
</evidence>
<accession>A0A6A6PWH1</accession>
<feature type="compositionally biased region" description="Low complexity" evidence="1">
    <location>
        <begin position="146"/>
        <end position="159"/>
    </location>
</feature>
<sequence>MWAVTPANVSGRRLCSSPLAQPERNSPSNSGSKINLSRERSREMWHEKSPLSTQSPQPPHYSKARCRRTTMKRRGTVATSSVLHATGTSKRLRFEGGSRKRSLAGHNAGRVAQVLRGETTRRGKGCPAGDGPRPSSKSSRHPVQICSSRRAAARRCQQSPIHLGR</sequence>
<protein>
    <submittedName>
        <fullName evidence="2">Uncharacterized protein</fullName>
    </submittedName>
</protein>
<evidence type="ECO:0000313" key="2">
    <source>
        <dbReference type="EMBL" id="KAF2484392.1"/>
    </source>
</evidence>
<feature type="compositionally biased region" description="Basic residues" evidence="1">
    <location>
        <begin position="62"/>
        <end position="75"/>
    </location>
</feature>
<dbReference type="AlphaFoldDB" id="A0A6A6PWH1"/>
<dbReference type="GeneID" id="54474315"/>
<proteinExistence type="predicted"/>
<feature type="compositionally biased region" description="Polar residues" evidence="1">
    <location>
        <begin position="23"/>
        <end position="35"/>
    </location>
</feature>
<reference evidence="2" key="1">
    <citation type="journal article" date="2020" name="Stud. Mycol.">
        <title>101 Dothideomycetes genomes: a test case for predicting lifestyles and emergence of pathogens.</title>
        <authorList>
            <person name="Haridas S."/>
            <person name="Albert R."/>
            <person name="Binder M."/>
            <person name="Bloem J."/>
            <person name="Labutti K."/>
            <person name="Salamov A."/>
            <person name="Andreopoulos B."/>
            <person name="Baker S."/>
            <person name="Barry K."/>
            <person name="Bills G."/>
            <person name="Bluhm B."/>
            <person name="Cannon C."/>
            <person name="Castanera R."/>
            <person name="Culley D."/>
            <person name="Daum C."/>
            <person name="Ezra D."/>
            <person name="Gonzalez J."/>
            <person name="Henrissat B."/>
            <person name="Kuo A."/>
            <person name="Liang C."/>
            <person name="Lipzen A."/>
            <person name="Lutzoni F."/>
            <person name="Magnuson J."/>
            <person name="Mondo S."/>
            <person name="Nolan M."/>
            <person name="Ohm R."/>
            <person name="Pangilinan J."/>
            <person name="Park H.-J."/>
            <person name="Ramirez L."/>
            <person name="Alfaro M."/>
            <person name="Sun H."/>
            <person name="Tritt A."/>
            <person name="Yoshinaga Y."/>
            <person name="Zwiers L.-H."/>
            <person name="Turgeon B."/>
            <person name="Goodwin S."/>
            <person name="Spatafora J."/>
            <person name="Crous P."/>
            <person name="Grigoriev I."/>
        </authorList>
    </citation>
    <scope>NUCLEOTIDE SEQUENCE</scope>
    <source>
        <strain evidence="2">CBS 113389</strain>
    </source>
</reference>
<dbReference type="RefSeq" id="XP_033590961.1">
    <property type="nucleotide sequence ID" value="XM_033733313.1"/>
</dbReference>
<evidence type="ECO:0000313" key="3">
    <source>
        <dbReference type="Proteomes" id="UP000799767"/>
    </source>
</evidence>
<feature type="compositionally biased region" description="Basic and acidic residues" evidence="1">
    <location>
        <begin position="36"/>
        <end position="49"/>
    </location>
</feature>
<feature type="region of interest" description="Disordered" evidence="1">
    <location>
        <begin position="115"/>
        <end position="165"/>
    </location>
</feature>
<dbReference type="Proteomes" id="UP000799767">
    <property type="component" value="Unassembled WGS sequence"/>
</dbReference>
<gene>
    <name evidence="2" type="ORF">BDY17DRAFT_295554</name>
</gene>